<dbReference type="AlphaFoldDB" id="A0A7R9GYL4"/>
<evidence type="ECO:0000313" key="1">
    <source>
        <dbReference type="EMBL" id="CAD7399491.1"/>
    </source>
</evidence>
<accession>A0A7R9GYL4</accession>
<sequence>MAQEVKNRVVIFLPLLVIKGLGWSRFPPLFGSFACCVGFSGPPLGRHFSSPGRSRLLPCPPWGYWSETFQVEGWGERNRKRVTTLDMAKIDGFGDVYVESSASNGPISWNKFFVQDDWPKRELADSSRAIRFEVYFLDIIMSGSVCGSHKLQEEQVLVFRDNTAEDKEIDTGRVVFLK</sequence>
<protein>
    <submittedName>
        <fullName evidence="1">Uncharacterized protein</fullName>
    </submittedName>
</protein>
<reference evidence="1" key="1">
    <citation type="submission" date="2020-11" db="EMBL/GenBank/DDBJ databases">
        <authorList>
            <person name="Tran Van P."/>
        </authorList>
    </citation>
    <scope>NUCLEOTIDE SEQUENCE</scope>
</reference>
<dbReference type="EMBL" id="OD000836">
    <property type="protein sequence ID" value="CAD7399491.1"/>
    <property type="molecule type" value="Genomic_DNA"/>
</dbReference>
<proteinExistence type="predicted"/>
<organism evidence="1">
    <name type="scientific">Timema poppense</name>
    <name type="common">Walking stick</name>
    <dbReference type="NCBI Taxonomy" id="170557"/>
    <lineage>
        <taxon>Eukaryota</taxon>
        <taxon>Metazoa</taxon>
        <taxon>Ecdysozoa</taxon>
        <taxon>Arthropoda</taxon>
        <taxon>Hexapoda</taxon>
        <taxon>Insecta</taxon>
        <taxon>Pterygota</taxon>
        <taxon>Neoptera</taxon>
        <taxon>Polyneoptera</taxon>
        <taxon>Phasmatodea</taxon>
        <taxon>Timematodea</taxon>
        <taxon>Timematoidea</taxon>
        <taxon>Timematidae</taxon>
        <taxon>Timema</taxon>
    </lineage>
</organism>
<name>A0A7R9GYL4_TIMPO</name>
<gene>
    <name evidence="1" type="ORF">TPSB3V08_LOCUS2168</name>
</gene>